<dbReference type="PANTHER" id="PTHR22916">
    <property type="entry name" value="GLYCOSYLTRANSFERASE"/>
    <property type="match status" value="1"/>
</dbReference>
<dbReference type="SUPFAM" id="SSF53448">
    <property type="entry name" value="Nucleotide-diphospho-sugar transferases"/>
    <property type="match status" value="1"/>
</dbReference>
<dbReference type="InterPro" id="IPR029044">
    <property type="entry name" value="Nucleotide-diphossugar_trans"/>
</dbReference>
<name>A0A3S9WB07_9MICO</name>
<proteinExistence type="predicted"/>
<reference evidence="2 3" key="1">
    <citation type="submission" date="2018-08" db="EMBL/GenBank/DDBJ databases">
        <title>Microbacterium lemovicicum sp. nov., a bacterium isolated from a natural uranium-rich soil.</title>
        <authorList>
            <person name="ORTET P."/>
        </authorList>
    </citation>
    <scope>NUCLEOTIDE SEQUENCE [LARGE SCALE GENOMIC DNA]</scope>
    <source>
        <strain evidence="2 3">Viu22</strain>
    </source>
</reference>
<keyword evidence="2" id="KW-0328">Glycosyltransferase</keyword>
<keyword evidence="3" id="KW-1185">Reference proteome</keyword>
<dbReference type="CDD" id="cd00761">
    <property type="entry name" value="Glyco_tranf_GTA_type"/>
    <property type="match status" value="1"/>
</dbReference>
<dbReference type="GO" id="GO:0016758">
    <property type="term" value="F:hexosyltransferase activity"/>
    <property type="evidence" value="ECO:0007669"/>
    <property type="project" value="UniProtKB-ARBA"/>
</dbReference>
<keyword evidence="2" id="KW-0808">Transferase</keyword>
<dbReference type="Pfam" id="PF00535">
    <property type="entry name" value="Glycos_transf_2"/>
    <property type="match status" value="1"/>
</dbReference>
<feature type="domain" description="Glycosyltransferase 2-like" evidence="1">
    <location>
        <begin position="8"/>
        <end position="124"/>
    </location>
</feature>
<gene>
    <name evidence="2" type="primary">epsH_2</name>
    <name evidence="2" type="ORF">CVS47_01882</name>
</gene>
<evidence type="ECO:0000313" key="2">
    <source>
        <dbReference type="EMBL" id="AZS37249.1"/>
    </source>
</evidence>
<protein>
    <submittedName>
        <fullName evidence="2">Glycosyltransferase EpsH</fullName>
        <ecNumber evidence="2">2.4.-.-</ecNumber>
    </submittedName>
</protein>
<dbReference type="Proteomes" id="UP000276888">
    <property type="component" value="Chromosome"/>
</dbReference>
<sequence length="315" mass="33843">MSPPPLVTVIVPGFDVEGYAPEAVDSLRAQTLQEWTAVLVDDASTDATAAVFDAAAAADPRFRAVRLSERRGLGAARNAGLDLVDTPYVAFLDADDRLAPTALERMVATLAASGSDFVVGAYVRLRPDADGGYTPGVVQPWVAAATDPARTGTTLREHPAASGNIVAWSKVSRTDFWTRSGLRFPEGKLYEDQIVAQQMYVRARAFDVVPDAIVQWRERADGSSITQRQASLPVLHDYLEAMSAGIGVLEAAGHDAAVDARVRLILAMDVPPLVRLAADHPDDVYRRTLGAFVRDLQDRDAATPPSPELSAALLW</sequence>
<dbReference type="EC" id="2.4.-.-" evidence="2"/>
<dbReference type="KEGG" id="mlv:CVS47_01882"/>
<dbReference type="AlphaFoldDB" id="A0A3S9WB07"/>
<organism evidence="2 3">
    <name type="scientific">Microbacterium lemovicicum</name>
    <dbReference type="NCBI Taxonomy" id="1072463"/>
    <lineage>
        <taxon>Bacteria</taxon>
        <taxon>Bacillati</taxon>
        <taxon>Actinomycetota</taxon>
        <taxon>Actinomycetes</taxon>
        <taxon>Micrococcales</taxon>
        <taxon>Microbacteriaceae</taxon>
        <taxon>Microbacterium</taxon>
    </lineage>
</organism>
<dbReference type="PANTHER" id="PTHR22916:SF3">
    <property type="entry name" value="UDP-GLCNAC:BETAGAL BETA-1,3-N-ACETYLGLUCOSAMINYLTRANSFERASE-LIKE PROTEIN 1"/>
    <property type="match status" value="1"/>
</dbReference>
<evidence type="ECO:0000259" key="1">
    <source>
        <dbReference type="Pfam" id="PF00535"/>
    </source>
</evidence>
<dbReference type="Gene3D" id="3.90.550.10">
    <property type="entry name" value="Spore Coat Polysaccharide Biosynthesis Protein SpsA, Chain A"/>
    <property type="match status" value="1"/>
</dbReference>
<dbReference type="EMBL" id="CP031423">
    <property type="protein sequence ID" value="AZS37249.1"/>
    <property type="molecule type" value="Genomic_DNA"/>
</dbReference>
<dbReference type="RefSeq" id="WP_241240093.1">
    <property type="nucleotide sequence ID" value="NZ_CP031423.1"/>
</dbReference>
<evidence type="ECO:0000313" key="3">
    <source>
        <dbReference type="Proteomes" id="UP000276888"/>
    </source>
</evidence>
<dbReference type="InterPro" id="IPR001173">
    <property type="entry name" value="Glyco_trans_2-like"/>
</dbReference>
<accession>A0A3S9WB07</accession>